<dbReference type="EMBL" id="MW794308">
    <property type="protein sequence ID" value="QYB20327.1"/>
    <property type="molecule type" value="Genomic_DNA"/>
</dbReference>
<keyword evidence="2" id="KW-0255">Endonuclease</keyword>
<dbReference type="EMBL" id="MW794305">
    <property type="protein sequence ID" value="QYB20120.1"/>
    <property type="molecule type" value="Genomic_DNA"/>
</dbReference>
<reference evidence="2" key="1">
    <citation type="journal article" date="2020" name="Sci. Rep.">
        <title>First characterization of the complete mitochondrial genome of fungal plant-pathogen Monilinia laxa which represents the mobile intron rich structure.</title>
        <authorList>
            <person name="Yildiz G."/>
            <person name="Ozkilinc H."/>
        </authorList>
    </citation>
    <scope>NUCLEOTIDE SEQUENCE</scope>
</reference>
<protein>
    <submittedName>
        <fullName evidence="2">GIY-YIG endonuclease</fullName>
    </submittedName>
</protein>
<dbReference type="CDD" id="cd10445">
    <property type="entry name" value="GIY-YIG_bI1_like"/>
    <property type="match status" value="1"/>
</dbReference>
<dbReference type="GO" id="GO:0004519">
    <property type="term" value="F:endonuclease activity"/>
    <property type="evidence" value="ECO:0007669"/>
    <property type="project" value="UniProtKB-KW"/>
</dbReference>
<organism evidence="2">
    <name type="scientific">Monilinia laxa</name>
    <name type="common">Brown rot fungus</name>
    <name type="synonym">Sclerotinia laxa</name>
    <dbReference type="NCBI Taxonomy" id="61186"/>
    <lineage>
        <taxon>Eukaryota</taxon>
        <taxon>Fungi</taxon>
        <taxon>Dikarya</taxon>
        <taxon>Ascomycota</taxon>
        <taxon>Pezizomycotina</taxon>
        <taxon>Leotiomycetes</taxon>
        <taxon>Helotiales</taxon>
        <taxon>Sclerotiniaceae</taxon>
        <taxon>Monilinia</taxon>
    </lineage>
</organism>
<dbReference type="SMART" id="SM00497">
    <property type="entry name" value="IENR1"/>
    <property type="match status" value="2"/>
</dbReference>
<dbReference type="Pfam" id="PF01541">
    <property type="entry name" value="GIY-YIG"/>
    <property type="match status" value="1"/>
</dbReference>
<geneLocation type="mitochondrion" evidence="2"/>
<proteinExistence type="predicted"/>
<dbReference type="AlphaFoldDB" id="A0A7L8EYD1"/>
<dbReference type="EMBL" id="MW794304">
    <property type="protein sequence ID" value="QYB19999.1"/>
    <property type="molecule type" value="Genomic_DNA"/>
</dbReference>
<dbReference type="InterPro" id="IPR000305">
    <property type="entry name" value="GIY-YIG_endonuc"/>
</dbReference>
<dbReference type="Gene3D" id="3.40.1440.10">
    <property type="entry name" value="GIY-YIG endonuclease"/>
    <property type="match status" value="1"/>
</dbReference>
<evidence type="ECO:0000313" key="3">
    <source>
        <dbReference type="EMBL" id="QYB19829.1"/>
    </source>
</evidence>
<evidence type="ECO:0000259" key="1">
    <source>
        <dbReference type="PROSITE" id="PS50164"/>
    </source>
</evidence>
<dbReference type="Pfam" id="PF07453">
    <property type="entry name" value="NUMOD1"/>
    <property type="match status" value="1"/>
</dbReference>
<evidence type="ECO:0000313" key="2">
    <source>
        <dbReference type="EMBL" id="QOE17392.1"/>
    </source>
</evidence>
<keyword evidence="2" id="KW-0540">Nuclease</keyword>
<reference evidence="3" key="2">
    <citation type="journal article" date="2021" name="Front. Microbiol.">
        <title>Pan-Mitogenomics Approach Discovers Diversity and Dynamism in the Prominent Brown Rot Fungal Pathogens.</title>
        <authorList>
            <person name="Yildiz G."/>
            <person name="Ozkilinc H."/>
        </authorList>
    </citation>
    <scope>NUCLEOTIDE SEQUENCE</scope>
</reference>
<dbReference type="EMBL" id="MW794306">
    <property type="protein sequence ID" value="QYB20186.1"/>
    <property type="molecule type" value="Genomic_DNA"/>
</dbReference>
<dbReference type="SMART" id="SM00465">
    <property type="entry name" value="GIYc"/>
    <property type="match status" value="1"/>
</dbReference>
<dbReference type="InterPro" id="IPR003647">
    <property type="entry name" value="Intron_nuc_1_rpt"/>
</dbReference>
<dbReference type="InterPro" id="IPR035901">
    <property type="entry name" value="GIY-YIG_endonuc_sf"/>
</dbReference>
<keyword evidence="2" id="KW-0496">Mitochondrion</keyword>
<dbReference type="PROSITE" id="PS50164">
    <property type="entry name" value="GIY_YIG"/>
    <property type="match status" value="1"/>
</dbReference>
<name>A0A7L8EYD1_MONLA</name>
<dbReference type="InterPro" id="IPR010896">
    <property type="entry name" value="NUMOD1"/>
</dbReference>
<dbReference type="EMBL" id="MN881998">
    <property type="protein sequence ID" value="QOE17392.1"/>
    <property type="molecule type" value="Genomic_DNA"/>
</dbReference>
<dbReference type="EMBL" id="MW794303">
    <property type="protein sequence ID" value="QYB19914.1"/>
    <property type="molecule type" value="Genomic_DNA"/>
</dbReference>
<dbReference type="EMBL" id="MW794307">
    <property type="protein sequence ID" value="QYB20242.1"/>
    <property type="molecule type" value="Genomic_DNA"/>
</dbReference>
<dbReference type="SUPFAM" id="SSF82771">
    <property type="entry name" value="GIY-YIG endonuclease"/>
    <property type="match status" value="1"/>
</dbReference>
<gene>
    <name evidence="3" type="primary">HE</name>
</gene>
<keyword evidence="2" id="KW-0378">Hydrolase</keyword>
<feature type="domain" description="GIY-YIG" evidence="1">
    <location>
        <begin position="110"/>
        <end position="198"/>
    </location>
</feature>
<sequence length="367" mass="42857">MRGRSEWLGSRWKAVWLETITYGLEGSGRRKLTRLTLLFFMVENFRLNFKSQLCLNTEKIGDDNNNILIIGKANDNGGNKNYPEPKQKYVKILVKDPFNNRDLILKVTKKQKGVYIWQSLEGEHMYVGHSINLYNRISSYFMPSILKTKARRVLRYLNKYGFSNIKLTIYIMDENSSLEEVVELEQHFIDSLKPNLNVDLVASSSGYHSPMNQEIRERLRKQRGTPVYIYSMNDFTLLYVFESKQHMYNTINIHHTTLNDCLNTGTIYLDAFFFSLDIIEESSKTDLLSLDQIQSLVRGKRELYDVKHPAAKAILAEFKDDARKNLVFHSLGSLASHLKGDRQVIRDYLKGNKPGYYRGKWKFTYKN</sequence>
<accession>A0A7L8EYD1</accession>
<dbReference type="EMBL" id="MW794302">
    <property type="protein sequence ID" value="QYB19829.1"/>
    <property type="molecule type" value="Genomic_DNA"/>
</dbReference>